<evidence type="ECO:0000256" key="1">
    <source>
        <dbReference type="SAM" id="MobiDB-lite"/>
    </source>
</evidence>
<evidence type="ECO:0000259" key="3">
    <source>
        <dbReference type="Pfam" id="PF13828"/>
    </source>
</evidence>
<feature type="compositionally biased region" description="Pro residues" evidence="1">
    <location>
        <begin position="21"/>
        <end position="35"/>
    </location>
</feature>
<evidence type="ECO:0000313" key="5">
    <source>
        <dbReference type="Proteomes" id="UP000280501"/>
    </source>
</evidence>
<sequence>MSTNEPGAQNPYDPPSGGNEPGPPPGQPGGPPPEQPGGATHQPRAPMPPSGAPQSGQPQQQPASYASGGVPPSAHPAPGMQYPGQPYPKNSLGVWSLVLGILSWFLCPIIASIAAIVTGHMSRRATREGLADNGGLGLAGIILGWASLILSVVGIIIFVVAFGAAMNDPAFREFLNDPTAWPSLDSDY</sequence>
<feature type="domain" description="DUF4190" evidence="3">
    <location>
        <begin position="92"/>
        <end position="153"/>
    </location>
</feature>
<dbReference type="EMBL" id="RKQZ01000001">
    <property type="protein sequence ID" value="RPF21130.1"/>
    <property type="molecule type" value="Genomic_DNA"/>
</dbReference>
<feature type="region of interest" description="Disordered" evidence="1">
    <location>
        <begin position="1"/>
        <end position="82"/>
    </location>
</feature>
<organism evidence="4 5">
    <name type="scientific">Myceligenerans xiligouense</name>
    <dbReference type="NCBI Taxonomy" id="253184"/>
    <lineage>
        <taxon>Bacteria</taxon>
        <taxon>Bacillati</taxon>
        <taxon>Actinomycetota</taxon>
        <taxon>Actinomycetes</taxon>
        <taxon>Micrococcales</taxon>
        <taxon>Promicromonosporaceae</taxon>
        <taxon>Myceligenerans</taxon>
    </lineage>
</organism>
<dbReference type="Pfam" id="PF13828">
    <property type="entry name" value="DUF4190"/>
    <property type="match status" value="1"/>
</dbReference>
<evidence type="ECO:0000313" key="4">
    <source>
        <dbReference type="EMBL" id="RPF21130.1"/>
    </source>
</evidence>
<comment type="caution">
    <text evidence="4">The sequence shown here is derived from an EMBL/GenBank/DDBJ whole genome shotgun (WGS) entry which is preliminary data.</text>
</comment>
<keyword evidence="2" id="KW-0472">Membrane</keyword>
<keyword evidence="2" id="KW-0812">Transmembrane</keyword>
<dbReference type="RefSeq" id="WP_123814205.1">
    <property type="nucleotide sequence ID" value="NZ_RKQZ01000001.1"/>
</dbReference>
<protein>
    <submittedName>
        <fullName evidence="4">Uncharacterized protein DUF4190</fullName>
    </submittedName>
</protein>
<keyword evidence="5" id="KW-1185">Reference proteome</keyword>
<dbReference type="OrthoDB" id="4374883at2"/>
<dbReference type="InterPro" id="IPR025241">
    <property type="entry name" value="DUF4190"/>
</dbReference>
<reference evidence="4 5" key="1">
    <citation type="submission" date="2018-11" db="EMBL/GenBank/DDBJ databases">
        <title>Sequencing the genomes of 1000 actinobacteria strains.</title>
        <authorList>
            <person name="Klenk H.-P."/>
        </authorList>
    </citation>
    <scope>NUCLEOTIDE SEQUENCE [LARGE SCALE GENOMIC DNA]</scope>
    <source>
        <strain evidence="4 5">DSM 15700</strain>
    </source>
</reference>
<feature type="transmembrane region" description="Helical" evidence="2">
    <location>
        <begin position="138"/>
        <end position="165"/>
    </location>
</feature>
<name>A0A3N4YRH7_9MICO</name>
<keyword evidence="2" id="KW-1133">Transmembrane helix</keyword>
<feature type="compositionally biased region" description="Low complexity" evidence="1">
    <location>
        <begin position="52"/>
        <end position="68"/>
    </location>
</feature>
<dbReference type="Proteomes" id="UP000280501">
    <property type="component" value="Unassembled WGS sequence"/>
</dbReference>
<gene>
    <name evidence="4" type="ORF">EDD34_1749</name>
</gene>
<feature type="transmembrane region" description="Helical" evidence="2">
    <location>
        <begin position="92"/>
        <end position="117"/>
    </location>
</feature>
<accession>A0A3N4YRH7</accession>
<dbReference type="AlphaFoldDB" id="A0A3N4YRH7"/>
<proteinExistence type="predicted"/>
<evidence type="ECO:0000256" key="2">
    <source>
        <dbReference type="SAM" id="Phobius"/>
    </source>
</evidence>